<keyword evidence="3" id="KW-0808">Transferase</keyword>
<evidence type="ECO:0000256" key="2">
    <source>
        <dbReference type="ARBA" id="ARBA00022603"/>
    </source>
</evidence>
<dbReference type="InterPro" id="IPR002052">
    <property type="entry name" value="DNA_methylase_N6_adenine_CS"/>
</dbReference>
<evidence type="ECO:0000259" key="7">
    <source>
        <dbReference type="Pfam" id="PF12950"/>
    </source>
</evidence>
<evidence type="ECO:0000313" key="8">
    <source>
        <dbReference type="EMBL" id="CRL31920.1"/>
    </source>
</evidence>
<dbReference type="GO" id="GO:0009007">
    <property type="term" value="F:site-specific DNA-methyltransferase (adenine-specific) activity"/>
    <property type="evidence" value="ECO:0007669"/>
    <property type="project" value="UniProtKB-EC"/>
</dbReference>
<dbReference type="EMBL" id="CVRR01000003">
    <property type="protein sequence ID" value="CRL31920.1"/>
    <property type="molecule type" value="Genomic_DNA"/>
</dbReference>
<evidence type="ECO:0000259" key="6">
    <source>
        <dbReference type="Pfam" id="PF02384"/>
    </source>
</evidence>
<comment type="catalytic activity">
    <reaction evidence="5">
        <text>a 2'-deoxyadenosine in DNA + S-adenosyl-L-methionine = an N(6)-methyl-2'-deoxyadenosine in DNA + S-adenosyl-L-homocysteine + H(+)</text>
        <dbReference type="Rhea" id="RHEA:15197"/>
        <dbReference type="Rhea" id="RHEA-COMP:12418"/>
        <dbReference type="Rhea" id="RHEA-COMP:12419"/>
        <dbReference type="ChEBI" id="CHEBI:15378"/>
        <dbReference type="ChEBI" id="CHEBI:57856"/>
        <dbReference type="ChEBI" id="CHEBI:59789"/>
        <dbReference type="ChEBI" id="CHEBI:90615"/>
        <dbReference type="ChEBI" id="CHEBI:90616"/>
        <dbReference type="EC" id="2.1.1.72"/>
    </reaction>
</comment>
<dbReference type="Pfam" id="PF12950">
    <property type="entry name" value="TaqI_C"/>
    <property type="match status" value="1"/>
</dbReference>
<dbReference type="GO" id="GO:0008170">
    <property type="term" value="F:N-methyltransferase activity"/>
    <property type="evidence" value="ECO:0007669"/>
    <property type="project" value="InterPro"/>
</dbReference>
<dbReference type="Pfam" id="PF02384">
    <property type="entry name" value="N6_Mtase"/>
    <property type="match status" value="1"/>
</dbReference>
<name>A0A0M6W9B2_9FIRM</name>
<gene>
    <name evidence="8" type="ORF">M72_19061</name>
</gene>
<dbReference type="PANTHER" id="PTHR33841:SF1">
    <property type="entry name" value="DNA METHYLTRANSFERASE A"/>
    <property type="match status" value="1"/>
</dbReference>
<dbReference type="InterPro" id="IPR023135">
    <property type="entry name" value="N6_DNA_MeTrfase_TaqI_C"/>
</dbReference>
<dbReference type="GO" id="GO:0003677">
    <property type="term" value="F:DNA binding"/>
    <property type="evidence" value="ECO:0007669"/>
    <property type="project" value="InterPro"/>
</dbReference>
<keyword evidence="2" id="KW-0489">Methyltransferase</keyword>
<evidence type="ECO:0000313" key="9">
    <source>
        <dbReference type="Proteomes" id="UP000049979"/>
    </source>
</evidence>
<proteinExistence type="predicted"/>
<organism evidence="8 9">
    <name type="scientific">Roseburia faecis</name>
    <dbReference type="NCBI Taxonomy" id="301302"/>
    <lineage>
        <taxon>Bacteria</taxon>
        <taxon>Bacillati</taxon>
        <taxon>Bacillota</taxon>
        <taxon>Clostridia</taxon>
        <taxon>Lachnospirales</taxon>
        <taxon>Lachnospiraceae</taxon>
        <taxon>Roseburia</taxon>
    </lineage>
</organism>
<dbReference type="CDD" id="cd02440">
    <property type="entry name" value="AdoMet_MTases"/>
    <property type="match status" value="1"/>
</dbReference>
<dbReference type="Proteomes" id="UP000049979">
    <property type="component" value="Unassembled WGS sequence"/>
</dbReference>
<sequence length="647" mass="73793">MHDKSLKELCEQLSISIATGRNWVKLGKITPQYIKNGVPYFDEKHIAIIENEIRSGKNVALKSRRNKKYVSGNALYRSYVSQNCKNLTVLQKLLSEITWEQILLTTDVISYFVADCALQLFGQKPLFFQYLQGKISIGKYDILLDALIGDRQRAMDFCQKYPAFFAHEYIWEPGEDILGLIYLSCKNMGSRKAHGSYYTPTKVVKKLISHLDIEHMGKVLDPCCGTGNFLLQLPESVDLADIYGTDTDAVSIRIARLNMALKYPDADVEEICEHITEKNFLTEYDRTGFDTIIGNPPWGYAFSNEDKAVLKARYATASGRNTESYDVFIERALEILVPDGTLAFVLPEAVLNVKAHMRIRTILLQRSSVKSLTFLGDMFDGVQCPCILLQLIATGKPLSTAGMMIEDRTRTYTIAMERTVVPENFSFRMTDEEYRVLEKIKNSIPVCYLADHADFALGIVTGNNKKFLSAEKTQHSEMVLKGTDICKYHINPAKQYLRFEPEQFQQVAPLEIYRAPEKLLYRFISNQLVVAYDDRQMLSLNSCNIVIPKIEGMQIKYILAILNSSVSQFVYQKEFHSIKVLRAHMEHIPIPRVGKAIQNEIIAMTEPLICGMGKEAAETCQKRLDCRIMDLFRLSAEEQWIIRHALH</sequence>
<evidence type="ECO:0000256" key="3">
    <source>
        <dbReference type="ARBA" id="ARBA00022679"/>
    </source>
</evidence>
<feature type="domain" description="TaqI-like C-terminal specificity" evidence="7">
    <location>
        <begin position="478"/>
        <end position="590"/>
    </location>
</feature>
<dbReference type="SUPFAM" id="SSF53335">
    <property type="entry name" value="S-adenosyl-L-methionine-dependent methyltransferases"/>
    <property type="match status" value="1"/>
</dbReference>
<accession>A0A0M6W9B2</accession>
<dbReference type="PROSITE" id="PS00092">
    <property type="entry name" value="N6_MTASE"/>
    <property type="match status" value="1"/>
</dbReference>
<evidence type="ECO:0000256" key="4">
    <source>
        <dbReference type="ARBA" id="ARBA00022747"/>
    </source>
</evidence>
<dbReference type="RefSeq" id="WP_055066728.1">
    <property type="nucleotide sequence ID" value="NZ_CP173697.1"/>
</dbReference>
<evidence type="ECO:0000256" key="5">
    <source>
        <dbReference type="ARBA" id="ARBA00047942"/>
    </source>
</evidence>
<dbReference type="EC" id="2.1.1.72" evidence="1"/>
<dbReference type="PANTHER" id="PTHR33841">
    <property type="entry name" value="DNA METHYLTRANSFERASE YEEA-RELATED"/>
    <property type="match status" value="1"/>
</dbReference>
<dbReference type="InterPro" id="IPR029063">
    <property type="entry name" value="SAM-dependent_MTases_sf"/>
</dbReference>
<dbReference type="GO" id="GO:0032259">
    <property type="term" value="P:methylation"/>
    <property type="evidence" value="ECO:0007669"/>
    <property type="project" value="UniProtKB-KW"/>
</dbReference>
<keyword evidence="4" id="KW-0680">Restriction system</keyword>
<reference evidence="9" key="1">
    <citation type="submission" date="2015-05" db="EMBL/GenBank/DDBJ databases">
        <authorList>
            <consortium name="Pathogen Informatics"/>
        </authorList>
    </citation>
    <scope>NUCLEOTIDE SEQUENCE [LARGE SCALE GENOMIC DNA]</scope>
    <source>
        <strain evidence="9">M72</strain>
    </source>
</reference>
<dbReference type="OrthoDB" id="9815272at2"/>
<dbReference type="InterPro" id="IPR003356">
    <property type="entry name" value="DNA_methylase_A-5"/>
</dbReference>
<dbReference type="InterPro" id="IPR025931">
    <property type="entry name" value="TaqI_C"/>
</dbReference>
<dbReference type="AlphaFoldDB" id="A0A0M6W9B2"/>
<feature type="domain" description="DNA methylase adenine-specific" evidence="6">
    <location>
        <begin position="188"/>
        <end position="392"/>
    </location>
</feature>
<keyword evidence="9" id="KW-1185">Reference proteome</keyword>
<dbReference type="InterPro" id="IPR050953">
    <property type="entry name" value="N4_N6_ade-DNA_methylase"/>
</dbReference>
<dbReference type="Gene3D" id="3.40.50.150">
    <property type="entry name" value="Vaccinia Virus protein VP39"/>
    <property type="match status" value="1"/>
</dbReference>
<dbReference type="STRING" id="301302.ERS852420_01849"/>
<protein>
    <recommendedName>
        <fullName evidence="1">site-specific DNA-methyltransferase (adenine-specific)</fullName>
        <ecNumber evidence="1">2.1.1.72</ecNumber>
    </recommendedName>
</protein>
<evidence type="ECO:0000256" key="1">
    <source>
        <dbReference type="ARBA" id="ARBA00011900"/>
    </source>
</evidence>
<dbReference type="PRINTS" id="PR00507">
    <property type="entry name" value="N12N6MTFRASE"/>
</dbReference>
<dbReference type="Gene3D" id="3.90.220.10">
    <property type="entry name" value="Adenine-n6-DNA-methyltransferase Taqi, Chain A, domain 2"/>
    <property type="match status" value="1"/>
</dbReference>
<dbReference type="GO" id="GO:0009307">
    <property type="term" value="P:DNA restriction-modification system"/>
    <property type="evidence" value="ECO:0007669"/>
    <property type="project" value="UniProtKB-KW"/>
</dbReference>